<keyword evidence="3" id="KW-1185">Reference proteome</keyword>
<dbReference type="EMBL" id="OX465086">
    <property type="protein sequence ID" value="CAI9260673.1"/>
    <property type="molecule type" value="Genomic_DNA"/>
</dbReference>
<protein>
    <submittedName>
        <fullName evidence="2">Uncharacterized protein</fullName>
    </submittedName>
</protein>
<reference evidence="2" key="1">
    <citation type="submission" date="2023-04" db="EMBL/GenBank/DDBJ databases">
        <authorList>
            <person name="Vijverberg K."/>
            <person name="Xiong W."/>
            <person name="Schranz E."/>
        </authorList>
    </citation>
    <scope>NUCLEOTIDE SEQUENCE</scope>
</reference>
<proteinExistence type="predicted"/>
<dbReference type="SUPFAM" id="SSF53686">
    <property type="entry name" value="Tryptophan synthase beta subunit-like PLP-dependent enzymes"/>
    <property type="match status" value="1"/>
</dbReference>
<gene>
    <name evidence="2" type="ORF">LSALG_LOCUS1500</name>
</gene>
<dbReference type="InterPro" id="IPR036052">
    <property type="entry name" value="TrpB-like_PALP_sf"/>
</dbReference>
<name>A0AA35Y7G5_LACSI</name>
<feature type="region of interest" description="Disordered" evidence="1">
    <location>
        <begin position="34"/>
        <end position="56"/>
    </location>
</feature>
<evidence type="ECO:0000256" key="1">
    <source>
        <dbReference type="SAM" id="MobiDB-lite"/>
    </source>
</evidence>
<dbReference type="Gene3D" id="3.40.50.1100">
    <property type="match status" value="1"/>
</dbReference>
<feature type="compositionally biased region" description="Basic residues" evidence="1">
    <location>
        <begin position="36"/>
        <end position="52"/>
    </location>
</feature>
<dbReference type="Proteomes" id="UP001177003">
    <property type="component" value="Chromosome 0"/>
</dbReference>
<organism evidence="2 3">
    <name type="scientific">Lactuca saligna</name>
    <name type="common">Willowleaf lettuce</name>
    <dbReference type="NCBI Taxonomy" id="75948"/>
    <lineage>
        <taxon>Eukaryota</taxon>
        <taxon>Viridiplantae</taxon>
        <taxon>Streptophyta</taxon>
        <taxon>Embryophyta</taxon>
        <taxon>Tracheophyta</taxon>
        <taxon>Spermatophyta</taxon>
        <taxon>Magnoliopsida</taxon>
        <taxon>eudicotyledons</taxon>
        <taxon>Gunneridae</taxon>
        <taxon>Pentapetalae</taxon>
        <taxon>asterids</taxon>
        <taxon>campanulids</taxon>
        <taxon>Asterales</taxon>
        <taxon>Asteraceae</taxon>
        <taxon>Cichorioideae</taxon>
        <taxon>Cichorieae</taxon>
        <taxon>Lactucinae</taxon>
        <taxon>Lactuca</taxon>
    </lineage>
</organism>
<accession>A0AA35Y7G5</accession>
<evidence type="ECO:0000313" key="3">
    <source>
        <dbReference type="Proteomes" id="UP001177003"/>
    </source>
</evidence>
<dbReference type="AlphaFoldDB" id="A0AA35Y7G5"/>
<evidence type="ECO:0000313" key="2">
    <source>
        <dbReference type="EMBL" id="CAI9260673.1"/>
    </source>
</evidence>
<sequence length="210" mass="23747">MPFTTCSSSGYCNSTLVTASGSFPTIGSAASDHSIRNRWSKNRSERKTKKSPRPFSPFSETVYHQLLMIPKKTHGLNWCLMKKVLKNSAYLLISFIDGLDQVDDEIVNEVKEKFGGILESVIITDKIIYISFYFIPGLQQTQKRFVLRSYRKWEYIEAIREIENQLQRRTIKIAFDHIVVACGSGGIIVGLSIVSCVSEPKTKVCGPKEQ</sequence>